<evidence type="ECO:0000313" key="4">
    <source>
        <dbReference type="Proteomes" id="UP001497480"/>
    </source>
</evidence>
<dbReference type="AlphaFoldDB" id="A0AAV1WAB2"/>
<gene>
    <name evidence="3" type="ORF">LLUT_LOCUS6993</name>
</gene>
<name>A0AAV1WAB2_LUPLU</name>
<dbReference type="InterPro" id="IPR038971">
    <property type="entry name" value="SMR11/SMR16"/>
</dbReference>
<evidence type="ECO:0000256" key="1">
    <source>
        <dbReference type="SAM" id="MobiDB-lite"/>
    </source>
</evidence>
<dbReference type="Proteomes" id="UP001497480">
    <property type="component" value="Unassembled WGS sequence"/>
</dbReference>
<evidence type="ECO:0000256" key="2">
    <source>
        <dbReference type="SAM" id="SignalP"/>
    </source>
</evidence>
<keyword evidence="4" id="KW-1185">Reference proteome</keyword>
<feature type="chain" id="PRO_5043954142" evidence="2">
    <location>
        <begin position="19"/>
        <end position="135"/>
    </location>
</feature>
<proteinExistence type="predicted"/>
<evidence type="ECO:0000313" key="3">
    <source>
        <dbReference type="EMBL" id="CAL0305933.1"/>
    </source>
</evidence>
<feature type="region of interest" description="Disordered" evidence="1">
    <location>
        <begin position="87"/>
        <end position="121"/>
    </location>
</feature>
<reference evidence="3 4" key="1">
    <citation type="submission" date="2024-03" db="EMBL/GenBank/DDBJ databases">
        <authorList>
            <person name="Martinez-Hernandez J."/>
        </authorList>
    </citation>
    <scope>NUCLEOTIDE SEQUENCE [LARGE SCALE GENOMIC DNA]</scope>
</reference>
<dbReference type="PANTHER" id="PTHR36310">
    <property type="entry name" value="CYCLIN-DEPENDENT PROTEIN KINASE INHIBITOR SMR11"/>
    <property type="match status" value="1"/>
</dbReference>
<organism evidence="3 4">
    <name type="scientific">Lupinus luteus</name>
    <name type="common">European yellow lupine</name>
    <dbReference type="NCBI Taxonomy" id="3873"/>
    <lineage>
        <taxon>Eukaryota</taxon>
        <taxon>Viridiplantae</taxon>
        <taxon>Streptophyta</taxon>
        <taxon>Embryophyta</taxon>
        <taxon>Tracheophyta</taxon>
        <taxon>Spermatophyta</taxon>
        <taxon>Magnoliopsida</taxon>
        <taxon>eudicotyledons</taxon>
        <taxon>Gunneridae</taxon>
        <taxon>Pentapetalae</taxon>
        <taxon>rosids</taxon>
        <taxon>fabids</taxon>
        <taxon>Fabales</taxon>
        <taxon>Fabaceae</taxon>
        <taxon>Papilionoideae</taxon>
        <taxon>50 kb inversion clade</taxon>
        <taxon>genistoids sensu lato</taxon>
        <taxon>core genistoids</taxon>
        <taxon>Genisteae</taxon>
        <taxon>Lupinus</taxon>
    </lineage>
</organism>
<comment type="caution">
    <text evidence="3">The sequence shown here is derived from an EMBL/GenBank/DDBJ whole genome shotgun (WGS) entry which is preliminary data.</text>
</comment>
<dbReference type="PANTHER" id="PTHR36310:SF1">
    <property type="entry name" value="CYCLIN-DEPENDENT PROTEIN KINASE INHIBITOR SMR11"/>
    <property type="match status" value="1"/>
</dbReference>
<dbReference type="EMBL" id="CAXHTB010000005">
    <property type="protein sequence ID" value="CAL0305933.1"/>
    <property type="molecule type" value="Genomic_DNA"/>
</dbReference>
<sequence length="135" mass="15079">MNWKVKVKLLWLMDSVACQKQSDDVSTKQKLTPERVAPKTLRIANKDDADGAESLSYEDMFESVHQNLMHIIISNQTEEGILAADQLSDDCKTPPSSSLLLREDINTSPGAPIKVKPGDKRKNNIQLGLSKKLEF</sequence>
<protein>
    <submittedName>
        <fullName evidence="3">Uncharacterized protein</fullName>
    </submittedName>
</protein>
<accession>A0AAV1WAB2</accession>
<keyword evidence="2" id="KW-0732">Signal</keyword>
<feature type="signal peptide" evidence="2">
    <location>
        <begin position="1"/>
        <end position="18"/>
    </location>
</feature>